<dbReference type="Pfam" id="PF00155">
    <property type="entry name" value="Aminotran_1_2"/>
    <property type="match status" value="1"/>
</dbReference>
<dbReference type="GO" id="GO:0008483">
    <property type="term" value="F:transaminase activity"/>
    <property type="evidence" value="ECO:0007669"/>
    <property type="project" value="TreeGrafter"/>
</dbReference>
<dbReference type="InterPro" id="IPR004839">
    <property type="entry name" value="Aminotransferase_I/II_large"/>
</dbReference>
<dbReference type="GO" id="GO:0006520">
    <property type="term" value="P:amino acid metabolic process"/>
    <property type="evidence" value="ECO:0007669"/>
    <property type="project" value="TreeGrafter"/>
</dbReference>
<reference evidence="3" key="1">
    <citation type="submission" date="2020-08" db="EMBL/GenBank/DDBJ databases">
        <title>Multicomponent nature underlies the extraordinary mechanical properties of spider dragline silk.</title>
        <authorList>
            <person name="Kono N."/>
            <person name="Nakamura H."/>
            <person name="Mori M."/>
            <person name="Yoshida Y."/>
            <person name="Ohtoshi R."/>
            <person name="Malay A.D."/>
            <person name="Moran D.A.P."/>
            <person name="Tomita M."/>
            <person name="Numata K."/>
            <person name="Arakawa K."/>
        </authorList>
    </citation>
    <scope>NUCLEOTIDE SEQUENCE</scope>
</reference>
<protein>
    <submittedName>
        <fullName evidence="3">1-aminocyclopropane-1-carboxylate synthase-like protein 1</fullName>
    </submittedName>
</protein>
<dbReference type="InterPro" id="IPR050478">
    <property type="entry name" value="Ethylene_sulfur-biosynth"/>
</dbReference>
<dbReference type="Proteomes" id="UP000887013">
    <property type="component" value="Unassembled WGS sequence"/>
</dbReference>
<dbReference type="PRINTS" id="PR00753">
    <property type="entry name" value="ACCSYNTHASE"/>
</dbReference>
<dbReference type="Gene3D" id="3.90.1150.10">
    <property type="entry name" value="Aspartate Aminotransferase, domain 1"/>
    <property type="match status" value="1"/>
</dbReference>
<sequence>MTIVATVWKSRVVKAILLINPHNPLGSVYSPELLLEIFSFCNEHNLHVIVDEVYALSTFSEGPQFHSTLKFPDLPNKEKVHVLYGISKDFGSAGLRVGAIYTRNEALQNCLKELSAFQTIPFPIMDIAARLIGDLEWCKSYLAENKQRLSERFKFCAERLKKLGLTVHQSFAGFSLWVDFKSICGSESFEQEEDLFLYLLENARLFIVPGKQSFCEQPGWFRINFTYGSDYVNKGLTRKRLGIEINLRVR</sequence>
<dbReference type="EMBL" id="BMAW01066305">
    <property type="protein sequence ID" value="GFT54457.1"/>
    <property type="molecule type" value="Genomic_DNA"/>
</dbReference>
<name>A0A8X6P8P0_NEPPI</name>
<dbReference type="Gene3D" id="3.40.640.10">
    <property type="entry name" value="Type I PLP-dependent aspartate aminotransferase-like (Major domain)"/>
    <property type="match status" value="1"/>
</dbReference>
<evidence type="ECO:0000313" key="3">
    <source>
        <dbReference type="EMBL" id="GFT54457.1"/>
    </source>
</evidence>
<proteinExistence type="predicted"/>
<evidence type="ECO:0000256" key="1">
    <source>
        <dbReference type="ARBA" id="ARBA00022898"/>
    </source>
</evidence>
<dbReference type="PANTHER" id="PTHR43795">
    <property type="entry name" value="BIFUNCTIONAL ASPARTATE AMINOTRANSFERASE AND GLUTAMATE/ASPARTATE-PREPHENATE AMINOTRANSFERASE-RELATED"/>
    <property type="match status" value="1"/>
</dbReference>
<dbReference type="PANTHER" id="PTHR43795:SF39">
    <property type="entry name" value="AMINOTRANSFERASE CLASS I_CLASSII DOMAIN-CONTAINING PROTEIN"/>
    <property type="match status" value="1"/>
</dbReference>
<dbReference type="CDD" id="cd00609">
    <property type="entry name" value="AAT_like"/>
    <property type="match status" value="1"/>
</dbReference>
<dbReference type="OrthoDB" id="10262468at2759"/>
<dbReference type="GO" id="GO:0030170">
    <property type="term" value="F:pyridoxal phosphate binding"/>
    <property type="evidence" value="ECO:0007669"/>
    <property type="project" value="InterPro"/>
</dbReference>
<feature type="domain" description="Aminotransferase class I/classII large" evidence="2">
    <location>
        <begin position="13"/>
        <end position="226"/>
    </location>
</feature>
<dbReference type="SUPFAM" id="SSF53383">
    <property type="entry name" value="PLP-dependent transferases"/>
    <property type="match status" value="1"/>
</dbReference>
<comment type="caution">
    <text evidence="3">The sequence shown here is derived from an EMBL/GenBank/DDBJ whole genome shotgun (WGS) entry which is preliminary data.</text>
</comment>
<organism evidence="3 4">
    <name type="scientific">Nephila pilipes</name>
    <name type="common">Giant wood spider</name>
    <name type="synonym">Nephila maculata</name>
    <dbReference type="NCBI Taxonomy" id="299642"/>
    <lineage>
        <taxon>Eukaryota</taxon>
        <taxon>Metazoa</taxon>
        <taxon>Ecdysozoa</taxon>
        <taxon>Arthropoda</taxon>
        <taxon>Chelicerata</taxon>
        <taxon>Arachnida</taxon>
        <taxon>Araneae</taxon>
        <taxon>Araneomorphae</taxon>
        <taxon>Entelegynae</taxon>
        <taxon>Araneoidea</taxon>
        <taxon>Nephilidae</taxon>
        <taxon>Nephila</taxon>
    </lineage>
</organism>
<keyword evidence="1" id="KW-0663">Pyridoxal phosphate</keyword>
<accession>A0A8X6P8P0</accession>
<gene>
    <name evidence="3" type="primary">Accs</name>
    <name evidence="3" type="ORF">NPIL_534001</name>
</gene>
<evidence type="ECO:0000259" key="2">
    <source>
        <dbReference type="Pfam" id="PF00155"/>
    </source>
</evidence>
<evidence type="ECO:0000313" key="4">
    <source>
        <dbReference type="Proteomes" id="UP000887013"/>
    </source>
</evidence>
<dbReference type="InterPro" id="IPR015422">
    <property type="entry name" value="PyrdxlP-dep_Trfase_small"/>
</dbReference>
<dbReference type="AlphaFoldDB" id="A0A8X6P8P0"/>
<dbReference type="InterPro" id="IPR015424">
    <property type="entry name" value="PyrdxlP-dep_Trfase"/>
</dbReference>
<dbReference type="InterPro" id="IPR015421">
    <property type="entry name" value="PyrdxlP-dep_Trfase_major"/>
</dbReference>
<keyword evidence="4" id="KW-1185">Reference proteome</keyword>